<protein>
    <submittedName>
        <fullName evidence="1">Uncharacterized protein</fullName>
    </submittedName>
</protein>
<organism evidence="1 2">
    <name type="scientific">Portunus trituberculatus</name>
    <name type="common">Swimming crab</name>
    <name type="synonym">Neptunus trituberculatus</name>
    <dbReference type="NCBI Taxonomy" id="210409"/>
    <lineage>
        <taxon>Eukaryota</taxon>
        <taxon>Metazoa</taxon>
        <taxon>Ecdysozoa</taxon>
        <taxon>Arthropoda</taxon>
        <taxon>Crustacea</taxon>
        <taxon>Multicrustacea</taxon>
        <taxon>Malacostraca</taxon>
        <taxon>Eumalacostraca</taxon>
        <taxon>Eucarida</taxon>
        <taxon>Decapoda</taxon>
        <taxon>Pleocyemata</taxon>
        <taxon>Brachyura</taxon>
        <taxon>Eubrachyura</taxon>
        <taxon>Portunoidea</taxon>
        <taxon>Portunidae</taxon>
        <taxon>Portuninae</taxon>
        <taxon>Portunus</taxon>
    </lineage>
</organism>
<dbReference type="EMBL" id="VSRR010000004">
    <property type="protein sequence ID" value="MPC07584.1"/>
    <property type="molecule type" value="Genomic_DNA"/>
</dbReference>
<proteinExistence type="predicted"/>
<evidence type="ECO:0000313" key="1">
    <source>
        <dbReference type="EMBL" id="MPC07584.1"/>
    </source>
</evidence>
<gene>
    <name evidence="1" type="ORF">E2C01_000148</name>
</gene>
<sequence length="77" mass="8679">MTAAKLPVLKTRTKNYRSRGPCGAVFWVNQWRSAPTREEEDVKLDSSLIAEVVVALEERRDEIFDSPAVARAEQDAC</sequence>
<comment type="caution">
    <text evidence="1">The sequence shown here is derived from an EMBL/GenBank/DDBJ whole genome shotgun (WGS) entry which is preliminary data.</text>
</comment>
<evidence type="ECO:0000313" key="2">
    <source>
        <dbReference type="Proteomes" id="UP000324222"/>
    </source>
</evidence>
<dbReference type="Proteomes" id="UP000324222">
    <property type="component" value="Unassembled WGS sequence"/>
</dbReference>
<name>A0A5B7CFQ9_PORTR</name>
<reference evidence="1 2" key="1">
    <citation type="submission" date="2019-05" db="EMBL/GenBank/DDBJ databases">
        <title>Another draft genome of Portunus trituberculatus and its Hox gene families provides insights of decapod evolution.</title>
        <authorList>
            <person name="Jeong J.-H."/>
            <person name="Song I."/>
            <person name="Kim S."/>
            <person name="Choi T."/>
            <person name="Kim D."/>
            <person name="Ryu S."/>
            <person name="Kim W."/>
        </authorList>
    </citation>
    <scope>NUCLEOTIDE SEQUENCE [LARGE SCALE GENOMIC DNA]</scope>
    <source>
        <tissue evidence="1">Muscle</tissue>
    </source>
</reference>
<keyword evidence="2" id="KW-1185">Reference proteome</keyword>
<accession>A0A5B7CFQ9</accession>
<dbReference type="AlphaFoldDB" id="A0A5B7CFQ9"/>